<dbReference type="AlphaFoldDB" id="A0A5B7I7D3"/>
<dbReference type="Proteomes" id="UP000324222">
    <property type="component" value="Unassembled WGS sequence"/>
</dbReference>
<evidence type="ECO:0000313" key="3">
    <source>
        <dbReference type="Proteomes" id="UP000324222"/>
    </source>
</evidence>
<name>A0A5B7I7D3_PORTR</name>
<proteinExistence type="predicted"/>
<reference evidence="2 3" key="1">
    <citation type="submission" date="2019-05" db="EMBL/GenBank/DDBJ databases">
        <title>Another draft genome of Portunus trituberculatus and its Hox gene families provides insights of decapod evolution.</title>
        <authorList>
            <person name="Jeong J.-H."/>
            <person name="Song I."/>
            <person name="Kim S."/>
            <person name="Choi T."/>
            <person name="Kim D."/>
            <person name="Ryu S."/>
            <person name="Kim W."/>
        </authorList>
    </citation>
    <scope>NUCLEOTIDE SEQUENCE [LARGE SCALE GENOMIC DNA]</scope>
    <source>
        <tissue evidence="2">Muscle</tissue>
    </source>
</reference>
<organism evidence="2 3">
    <name type="scientific">Portunus trituberculatus</name>
    <name type="common">Swimming crab</name>
    <name type="synonym">Neptunus trituberculatus</name>
    <dbReference type="NCBI Taxonomy" id="210409"/>
    <lineage>
        <taxon>Eukaryota</taxon>
        <taxon>Metazoa</taxon>
        <taxon>Ecdysozoa</taxon>
        <taxon>Arthropoda</taxon>
        <taxon>Crustacea</taxon>
        <taxon>Multicrustacea</taxon>
        <taxon>Malacostraca</taxon>
        <taxon>Eumalacostraca</taxon>
        <taxon>Eucarida</taxon>
        <taxon>Decapoda</taxon>
        <taxon>Pleocyemata</taxon>
        <taxon>Brachyura</taxon>
        <taxon>Eubrachyura</taxon>
        <taxon>Portunoidea</taxon>
        <taxon>Portunidae</taxon>
        <taxon>Portuninae</taxon>
        <taxon>Portunus</taxon>
    </lineage>
</organism>
<sequence>MAGKQIICQWGRAATVEGCRRQEAGSGRREVGQSVVVDGQHSCIVDVPPCLEWTRKYHSISAPMLRKPVPCHAATPDNQAPLIPSSATNTPTSPYQPPYHAPSLKQSALVH</sequence>
<protein>
    <submittedName>
        <fullName evidence="2">Uncharacterized protein</fullName>
    </submittedName>
</protein>
<evidence type="ECO:0000313" key="2">
    <source>
        <dbReference type="EMBL" id="MPC81301.1"/>
    </source>
</evidence>
<feature type="region of interest" description="Disordered" evidence="1">
    <location>
        <begin position="71"/>
        <end position="111"/>
    </location>
</feature>
<evidence type="ECO:0000256" key="1">
    <source>
        <dbReference type="SAM" id="MobiDB-lite"/>
    </source>
</evidence>
<keyword evidence="3" id="KW-1185">Reference proteome</keyword>
<accession>A0A5B7I7D3</accession>
<dbReference type="EMBL" id="VSRR010056540">
    <property type="protein sequence ID" value="MPC81301.1"/>
    <property type="molecule type" value="Genomic_DNA"/>
</dbReference>
<gene>
    <name evidence="2" type="ORF">E2C01_075908</name>
</gene>
<comment type="caution">
    <text evidence="2">The sequence shown here is derived from an EMBL/GenBank/DDBJ whole genome shotgun (WGS) entry which is preliminary data.</text>
</comment>